<organism evidence="1 2">
    <name type="scientific">Winogradskyella aurantia</name>
    <dbReference type="NCBI Taxonomy" id="1915063"/>
    <lineage>
        <taxon>Bacteria</taxon>
        <taxon>Pseudomonadati</taxon>
        <taxon>Bacteroidota</taxon>
        <taxon>Flavobacteriia</taxon>
        <taxon>Flavobacteriales</taxon>
        <taxon>Flavobacteriaceae</taxon>
        <taxon>Winogradskyella</taxon>
    </lineage>
</organism>
<dbReference type="NCBIfam" id="NF047658">
    <property type="entry name" value="HYC_CC_PP"/>
    <property type="match status" value="1"/>
</dbReference>
<evidence type="ECO:0008006" key="3">
    <source>
        <dbReference type="Google" id="ProtNLM"/>
    </source>
</evidence>
<dbReference type="EMBL" id="NGJN01000003">
    <property type="protein sequence ID" value="OZV69136.1"/>
    <property type="molecule type" value="Genomic_DNA"/>
</dbReference>
<dbReference type="Proteomes" id="UP000216840">
    <property type="component" value="Unassembled WGS sequence"/>
</dbReference>
<dbReference type="InterPro" id="IPR058512">
    <property type="entry name" value="DUF8199"/>
</dbReference>
<proteinExistence type="predicted"/>
<comment type="caution">
    <text evidence="1">The sequence shown here is derived from an EMBL/GenBank/DDBJ whole genome shotgun (WGS) entry which is preliminary data.</text>
</comment>
<dbReference type="OrthoDB" id="1493875at2"/>
<dbReference type="InterPro" id="IPR058060">
    <property type="entry name" value="HYC_CC_PP"/>
</dbReference>
<dbReference type="AlphaFoldDB" id="A0A265UV01"/>
<name>A0A265UV01_9FLAO</name>
<reference evidence="1 2" key="1">
    <citation type="submission" date="2017-05" db="EMBL/GenBank/DDBJ databases">
        <title>The draft genome sequence of Idiomarina salinarum WNB302.</title>
        <authorList>
            <person name="Sun Y."/>
            <person name="Chen B."/>
            <person name="Du Z."/>
        </authorList>
    </citation>
    <scope>NUCLEOTIDE SEQUENCE [LARGE SCALE GENOMIC DNA]</scope>
    <source>
        <strain evidence="1 2">WNB302</strain>
    </source>
</reference>
<accession>A0A265UV01</accession>
<protein>
    <recommendedName>
        <fullName evidence="3">Secreted protein</fullName>
    </recommendedName>
</protein>
<sequence length="135" mass="15438">MNKLLLYKTISLALSVLVLFSTMSFTIEKHYCGNNLVDKAIFSKVQKCSGMNNEKDDLVKKPCCEDVVDVVEGQDKLNTSEFQKLDLDLQPVLAIFLYTYSLTINSLPKETIPHRYYSPPNLIKDIQLLDEVYLI</sequence>
<evidence type="ECO:0000313" key="1">
    <source>
        <dbReference type="EMBL" id="OZV69136.1"/>
    </source>
</evidence>
<evidence type="ECO:0000313" key="2">
    <source>
        <dbReference type="Proteomes" id="UP000216840"/>
    </source>
</evidence>
<keyword evidence="2" id="KW-1185">Reference proteome</keyword>
<gene>
    <name evidence="1" type="ORF">CA834_06665</name>
</gene>
<dbReference type="Pfam" id="PF26622">
    <property type="entry name" value="DUF8199"/>
    <property type="match status" value="1"/>
</dbReference>